<gene>
    <name evidence="1" type="ORF">XD54_0741</name>
</gene>
<dbReference type="PANTHER" id="PTHR42754">
    <property type="entry name" value="ENDOGLUCANASE"/>
    <property type="match status" value="1"/>
</dbReference>
<protein>
    <recommendedName>
        <fullName evidence="3">Bulb-type lectin domain-containing protein</fullName>
    </recommendedName>
</protein>
<dbReference type="PANTHER" id="PTHR42754:SF1">
    <property type="entry name" value="LIPOPROTEIN"/>
    <property type="match status" value="1"/>
</dbReference>
<dbReference type="AlphaFoldDB" id="A0A101EMB6"/>
<dbReference type="Gene3D" id="2.120.10.80">
    <property type="entry name" value="Kelch-type beta propeller"/>
    <property type="match status" value="1"/>
</dbReference>
<name>A0A101EMB6_9EURY</name>
<proteinExistence type="predicted"/>
<dbReference type="RefSeq" id="WP_283217444.1">
    <property type="nucleotide sequence ID" value="NZ_LGFD01000010.1"/>
</dbReference>
<evidence type="ECO:0000313" key="1">
    <source>
        <dbReference type="EMBL" id="KUK18014.1"/>
    </source>
</evidence>
<evidence type="ECO:0000313" key="2">
    <source>
        <dbReference type="Proteomes" id="UP000053911"/>
    </source>
</evidence>
<sequence>MRGKVKRCWALFLLALLFGIFCRMPQVEAGNDYEVLWHETYTFGSTSGGSLVDVTPDGEIIVAGHTYFDWWHSNFLIFKTDENGTLKWNRTLTYSDVAYAVKVLPNGDTLAVGYSYAFMGLYPDSLTISRFDSEGNDLEHYYYSVPDANVVLDAIITPSEDVIVVGKIQTYGGKELPEEDVWVLKLDKNASVKLNKTYDISQNDVAHAVAMASNGDIIVAGDSGNDYAKDFLVLRLDENGNLKWQKTFDKNNEDIAYAVAVAPNGDIVVAGQTENGEYNDAWVIRLDSNGNIIWQKQFGGSGEDGVNSITVLSDGGIVLVGYTDSFGASNMDAWVLVLDSSGNVKWNYIYDGGSYDAAHSVDVVPNGNIVVAGWSGGDILLMAIKIPEPQFGPILPITGNPYILMAHTWTSWFFMYYDIFEELYSTAVSLDVDNETLEMALELHNNATDLILDAWRCDSLEEILRRMQLGVMPKLYNIRKAFLMELEAIDILKDAINELQLY</sequence>
<dbReference type="Pfam" id="PF17164">
    <property type="entry name" value="DUF5122"/>
    <property type="match status" value="2"/>
</dbReference>
<dbReference type="EMBL" id="LGFD01000010">
    <property type="protein sequence ID" value="KUK18014.1"/>
    <property type="molecule type" value="Genomic_DNA"/>
</dbReference>
<dbReference type="InterPro" id="IPR015915">
    <property type="entry name" value="Kelch-typ_b-propeller"/>
</dbReference>
<dbReference type="Proteomes" id="UP000053911">
    <property type="component" value="Unassembled WGS sequence"/>
</dbReference>
<dbReference type="InterPro" id="IPR013431">
    <property type="entry name" value="Delta_60_rpt"/>
</dbReference>
<comment type="caution">
    <text evidence="1">The sequence shown here is derived from an EMBL/GenBank/DDBJ whole genome shotgun (WGS) entry which is preliminary data.</text>
</comment>
<organism evidence="1 2">
    <name type="scientific">Thermococcus sibiricus</name>
    <dbReference type="NCBI Taxonomy" id="172049"/>
    <lineage>
        <taxon>Archaea</taxon>
        <taxon>Methanobacteriati</taxon>
        <taxon>Methanobacteriota</taxon>
        <taxon>Thermococci</taxon>
        <taxon>Thermococcales</taxon>
        <taxon>Thermococcaceae</taxon>
        <taxon>Thermococcus</taxon>
    </lineage>
</organism>
<dbReference type="InterPro" id="IPR011047">
    <property type="entry name" value="Quinoprotein_ADH-like_sf"/>
</dbReference>
<evidence type="ECO:0008006" key="3">
    <source>
        <dbReference type="Google" id="ProtNLM"/>
    </source>
</evidence>
<dbReference type="PATRIC" id="fig|172049.5.peg.1514"/>
<dbReference type="SUPFAM" id="SSF50998">
    <property type="entry name" value="Quinoprotein alcohol dehydrogenase-like"/>
    <property type="match status" value="2"/>
</dbReference>
<dbReference type="NCBIfam" id="TIGR02608">
    <property type="entry name" value="delta_60_rpt"/>
    <property type="match status" value="3"/>
</dbReference>
<reference evidence="2" key="1">
    <citation type="journal article" date="2015" name="MBio">
        <title>Genome-Resolved Metagenomic Analysis Reveals Roles for Candidate Phyla and Other Microbial Community Members in Biogeochemical Transformations in Oil Reservoirs.</title>
        <authorList>
            <person name="Hu P."/>
            <person name="Tom L."/>
            <person name="Singh A."/>
            <person name="Thomas B.C."/>
            <person name="Baker B.J."/>
            <person name="Piceno Y.M."/>
            <person name="Andersen G.L."/>
            <person name="Banfield J.F."/>
        </authorList>
    </citation>
    <scope>NUCLEOTIDE SEQUENCE [LARGE SCALE GENOMIC DNA]</scope>
</reference>
<accession>A0A101EMB6</accession>